<keyword evidence="3" id="KW-1185">Reference proteome</keyword>
<evidence type="ECO:0000313" key="3">
    <source>
        <dbReference type="Proteomes" id="UP000503540"/>
    </source>
</evidence>
<feature type="transmembrane region" description="Helical" evidence="1">
    <location>
        <begin position="110"/>
        <end position="128"/>
    </location>
</feature>
<evidence type="ECO:0000313" key="2">
    <source>
        <dbReference type="EMBL" id="QIS11391.1"/>
    </source>
</evidence>
<dbReference type="Proteomes" id="UP000503540">
    <property type="component" value="Chromosome"/>
</dbReference>
<dbReference type="KEGG" id="nah:F5544_17575"/>
<proteinExistence type="predicted"/>
<sequence>MSIPNDPEELRRDRDRTREELGRTVAALTEKFDVTGRARASLRHGVESAQDTAALAVDRVTGTAARLGQTVQQRGAEAAEQTRQVMDKAPIPEAVASRGRRISAVVRGQPLPIAIALLVLAALLWFIVRRRTS</sequence>
<gene>
    <name evidence="2" type="ORF">F5544_17575</name>
</gene>
<dbReference type="EMBL" id="CP046172">
    <property type="protein sequence ID" value="QIS11391.1"/>
    <property type="molecule type" value="Genomic_DNA"/>
</dbReference>
<protein>
    <submittedName>
        <fullName evidence="2">DUF3618 domain-containing protein</fullName>
    </submittedName>
</protein>
<dbReference type="InterPro" id="IPR022062">
    <property type="entry name" value="DUF3618"/>
</dbReference>
<keyword evidence="1" id="KW-0472">Membrane</keyword>
<dbReference type="RefSeq" id="WP_167474214.1">
    <property type="nucleotide sequence ID" value="NZ_CP046172.1"/>
</dbReference>
<keyword evidence="1" id="KW-0812">Transmembrane</keyword>
<keyword evidence="1" id="KW-1133">Transmembrane helix</keyword>
<name>A0A6G9YDT7_9NOCA</name>
<dbReference type="Pfam" id="PF12277">
    <property type="entry name" value="DUF3618"/>
    <property type="match status" value="1"/>
</dbReference>
<evidence type="ECO:0000256" key="1">
    <source>
        <dbReference type="SAM" id="Phobius"/>
    </source>
</evidence>
<accession>A0A6G9YDT7</accession>
<organism evidence="2 3">
    <name type="scientific">Nocardia arthritidis</name>
    <dbReference type="NCBI Taxonomy" id="228602"/>
    <lineage>
        <taxon>Bacteria</taxon>
        <taxon>Bacillati</taxon>
        <taxon>Actinomycetota</taxon>
        <taxon>Actinomycetes</taxon>
        <taxon>Mycobacteriales</taxon>
        <taxon>Nocardiaceae</taxon>
        <taxon>Nocardia</taxon>
    </lineage>
</organism>
<dbReference type="AlphaFoldDB" id="A0A6G9YDT7"/>
<reference evidence="2 3" key="1">
    <citation type="journal article" date="2019" name="ACS Chem. Biol.">
        <title>Identification and Mobilization of a Cryptic Antibiotic Biosynthesis Gene Locus from a Human-Pathogenic Nocardia Isolate.</title>
        <authorList>
            <person name="Herisse M."/>
            <person name="Ishida K."/>
            <person name="Porter J.L."/>
            <person name="Howden B."/>
            <person name="Hertweck C."/>
            <person name="Stinear T.P."/>
            <person name="Pidot S.J."/>
        </authorList>
    </citation>
    <scope>NUCLEOTIDE SEQUENCE [LARGE SCALE GENOMIC DNA]</scope>
    <source>
        <strain evidence="2 3">AUSMDU00012717</strain>
    </source>
</reference>